<evidence type="ECO:0000256" key="5">
    <source>
        <dbReference type="ARBA" id="ARBA00023136"/>
    </source>
</evidence>
<evidence type="ECO:0000313" key="7">
    <source>
        <dbReference type="EMBL" id="KAK6191345.1"/>
    </source>
</evidence>
<evidence type="ECO:0000313" key="8">
    <source>
        <dbReference type="Proteomes" id="UP001347796"/>
    </source>
</evidence>
<dbReference type="GO" id="GO:0005886">
    <property type="term" value="C:plasma membrane"/>
    <property type="evidence" value="ECO:0007669"/>
    <property type="project" value="TreeGrafter"/>
</dbReference>
<sequence length="268" mass="29369">MAEGGCAKCSRLMLIIFNFIFWISGGAVLGTGIFILVSDELESFLATLIDMNIPLEFLYTAAYIMIAVGAFVFIAGFCGCCGAVRESSVMLGIYIFCMVIVMLGELAAGIYVAVEKGNLEKNVHDTISDSVRNYTGMGNSTVDFLQVKLHCCGADNFTDYRSSYWYTSQTQALREYVPETCCKGLGDAQNYVPFNTGLCQEEAKPGSLIPSDKREELRSKGCFPSIMDWLTSQSVILIGVGVGIALIQVLGIIFAVCLCRNRTEYYDM</sequence>
<evidence type="ECO:0000256" key="1">
    <source>
        <dbReference type="ARBA" id="ARBA00004141"/>
    </source>
</evidence>
<keyword evidence="4 6" id="KW-1133">Transmembrane helix</keyword>
<accession>A0AAN8Q4F1</accession>
<keyword evidence="8" id="KW-1185">Reference proteome</keyword>
<feature type="transmembrane region" description="Helical" evidence="6">
    <location>
        <begin position="235"/>
        <end position="259"/>
    </location>
</feature>
<dbReference type="InterPro" id="IPR000301">
    <property type="entry name" value="Tetraspanin_animals"/>
</dbReference>
<comment type="similarity">
    <text evidence="2 6">Belongs to the tetraspanin (TM4SF) family.</text>
</comment>
<feature type="transmembrane region" description="Helical" evidence="6">
    <location>
        <begin position="57"/>
        <end position="84"/>
    </location>
</feature>
<dbReference type="PRINTS" id="PR00259">
    <property type="entry name" value="TMFOUR"/>
</dbReference>
<gene>
    <name evidence="7" type="ORF">SNE40_003062</name>
</gene>
<dbReference type="PANTHER" id="PTHR19282:SF544">
    <property type="entry name" value="TETRASPANIN"/>
    <property type="match status" value="1"/>
</dbReference>
<dbReference type="PIRSF" id="PIRSF002419">
    <property type="entry name" value="Tetraspanin"/>
    <property type="match status" value="1"/>
</dbReference>
<comment type="subcellular location">
    <subcellularLocation>
        <location evidence="1 6">Membrane</location>
        <topology evidence="1 6">Multi-pass membrane protein</topology>
    </subcellularLocation>
</comment>
<name>A0AAN8Q4F1_PATCE</name>
<dbReference type="SUPFAM" id="SSF48652">
    <property type="entry name" value="Tetraspanin"/>
    <property type="match status" value="1"/>
</dbReference>
<organism evidence="7 8">
    <name type="scientific">Patella caerulea</name>
    <name type="common">Rayed Mediterranean limpet</name>
    <dbReference type="NCBI Taxonomy" id="87958"/>
    <lineage>
        <taxon>Eukaryota</taxon>
        <taxon>Metazoa</taxon>
        <taxon>Spiralia</taxon>
        <taxon>Lophotrochozoa</taxon>
        <taxon>Mollusca</taxon>
        <taxon>Gastropoda</taxon>
        <taxon>Patellogastropoda</taxon>
        <taxon>Patelloidea</taxon>
        <taxon>Patellidae</taxon>
        <taxon>Patella</taxon>
    </lineage>
</organism>
<dbReference type="InterPro" id="IPR018499">
    <property type="entry name" value="Tetraspanin/Peripherin"/>
</dbReference>
<keyword evidence="5 6" id="KW-0472">Membrane</keyword>
<comment type="caution">
    <text evidence="7">The sequence shown here is derived from an EMBL/GenBank/DDBJ whole genome shotgun (WGS) entry which is preliminary data.</text>
</comment>
<feature type="transmembrane region" description="Helical" evidence="6">
    <location>
        <begin position="12"/>
        <end position="37"/>
    </location>
</feature>
<feature type="transmembrane region" description="Helical" evidence="6">
    <location>
        <begin position="91"/>
        <end position="114"/>
    </location>
</feature>
<evidence type="ECO:0000256" key="2">
    <source>
        <dbReference type="ARBA" id="ARBA00006840"/>
    </source>
</evidence>
<evidence type="ECO:0000256" key="3">
    <source>
        <dbReference type="ARBA" id="ARBA00022692"/>
    </source>
</evidence>
<dbReference type="Gene3D" id="1.10.1450.10">
    <property type="entry name" value="Tetraspanin"/>
    <property type="match status" value="1"/>
</dbReference>
<dbReference type="EMBL" id="JAZGQO010000002">
    <property type="protein sequence ID" value="KAK6191345.1"/>
    <property type="molecule type" value="Genomic_DNA"/>
</dbReference>
<proteinExistence type="inferred from homology"/>
<evidence type="ECO:0000256" key="6">
    <source>
        <dbReference type="RuleBase" id="RU361218"/>
    </source>
</evidence>
<reference evidence="7 8" key="1">
    <citation type="submission" date="2024-01" db="EMBL/GenBank/DDBJ databases">
        <title>The genome of the rayed Mediterranean limpet Patella caerulea (Linnaeus, 1758).</title>
        <authorList>
            <person name="Anh-Thu Weber A."/>
            <person name="Halstead-Nussloch G."/>
        </authorList>
    </citation>
    <scope>NUCLEOTIDE SEQUENCE [LARGE SCALE GENOMIC DNA]</scope>
    <source>
        <strain evidence="7">AATW-2023a</strain>
        <tissue evidence="7">Whole specimen</tissue>
    </source>
</reference>
<dbReference type="PANTHER" id="PTHR19282">
    <property type="entry name" value="TETRASPANIN"/>
    <property type="match status" value="1"/>
</dbReference>
<dbReference type="Proteomes" id="UP001347796">
    <property type="component" value="Unassembled WGS sequence"/>
</dbReference>
<dbReference type="AlphaFoldDB" id="A0AAN8Q4F1"/>
<protein>
    <recommendedName>
        <fullName evidence="6">Tetraspanin</fullName>
    </recommendedName>
</protein>
<evidence type="ECO:0000256" key="4">
    <source>
        <dbReference type="ARBA" id="ARBA00022989"/>
    </source>
</evidence>
<dbReference type="Pfam" id="PF00335">
    <property type="entry name" value="Tetraspanin"/>
    <property type="match status" value="1"/>
</dbReference>
<keyword evidence="3 6" id="KW-0812">Transmembrane</keyword>
<dbReference type="InterPro" id="IPR008952">
    <property type="entry name" value="Tetraspanin_EC2_sf"/>
</dbReference>